<evidence type="ECO:0000313" key="2">
    <source>
        <dbReference type="Proteomes" id="UP001364472"/>
    </source>
</evidence>
<dbReference type="RefSeq" id="WP_337334437.1">
    <property type="nucleotide sequence ID" value="NZ_JBBDHC010000003.1"/>
</dbReference>
<comment type="caution">
    <text evidence="1">The sequence shown here is derived from an EMBL/GenBank/DDBJ whole genome shotgun (WGS) entry which is preliminary data.</text>
</comment>
<dbReference type="Proteomes" id="UP001364472">
    <property type="component" value="Unassembled WGS sequence"/>
</dbReference>
<sequence>MPAPQIEVAVVAQIRTVLTIPKPIASVLRQIQRNGGQVDEAITVMAVG</sequence>
<organism evidence="1 2">
    <name type="scientific">Denitratimonas tolerans</name>
    <dbReference type="NCBI Taxonomy" id="1338420"/>
    <lineage>
        <taxon>Bacteria</taxon>
        <taxon>Pseudomonadati</taxon>
        <taxon>Pseudomonadota</taxon>
        <taxon>Gammaproteobacteria</taxon>
        <taxon>Lysobacterales</taxon>
        <taxon>Lysobacteraceae</taxon>
        <taxon>Denitratimonas</taxon>
    </lineage>
</organism>
<gene>
    <name evidence="1" type="ORF">WB794_03405</name>
</gene>
<reference evidence="1 2" key="1">
    <citation type="journal article" date="2016" name="Antonie Van Leeuwenhoek">
        <title>Denitratimonas tolerans gen. nov., sp. nov., a denitrifying bacterium isolated from a bioreactor for tannery wastewater treatment.</title>
        <authorList>
            <person name="Han S.I."/>
            <person name="Kim J.O."/>
            <person name="Lee Y.R."/>
            <person name="Ekpeghere K.I."/>
            <person name="Koh S.C."/>
            <person name="Whang K.S."/>
        </authorList>
    </citation>
    <scope>NUCLEOTIDE SEQUENCE [LARGE SCALE GENOMIC DNA]</scope>
    <source>
        <strain evidence="1 2">KACC 17565</strain>
    </source>
</reference>
<name>A0AAW9R425_9GAMM</name>
<dbReference type="EMBL" id="JBBDHC010000003">
    <property type="protein sequence ID" value="MEJ1248724.1"/>
    <property type="molecule type" value="Genomic_DNA"/>
</dbReference>
<protein>
    <submittedName>
        <fullName evidence="1">Uncharacterized protein</fullName>
    </submittedName>
</protein>
<dbReference type="AlphaFoldDB" id="A0AAW9R425"/>
<accession>A0AAW9R425</accession>
<evidence type="ECO:0000313" key="1">
    <source>
        <dbReference type="EMBL" id="MEJ1248724.1"/>
    </source>
</evidence>
<proteinExistence type="predicted"/>
<keyword evidence="2" id="KW-1185">Reference proteome</keyword>